<evidence type="ECO:0000313" key="2">
    <source>
        <dbReference type="EMBL" id="GMT34751.1"/>
    </source>
</evidence>
<feature type="non-terminal residue" evidence="2">
    <location>
        <position position="166"/>
    </location>
</feature>
<gene>
    <name evidence="2" type="ORF">PFISCL1PPCAC_26048</name>
</gene>
<dbReference type="EMBL" id="BTSY01000006">
    <property type="protein sequence ID" value="GMT34751.1"/>
    <property type="molecule type" value="Genomic_DNA"/>
</dbReference>
<dbReference type="AlphaFoldDB" id="A0AAV5WRV2"/>
<proteinExistence type="predicted"/>
<feature type="region of interest" description="Disordered" evidence="1">
    <location>
        <begin position="1"/>
        <end position="23"/>
    </location>
</feature>
<comment type="caution">
    <text evidence="2">The sequence shown here is derived from an EMBL/GenBank/DDBJ whole genome shotgun (WGS) entry which is preliminary data.</text>
</comment>
<accession>A0AAV5WRV2</accession>
<organism evidence="2 3">
    <name type="scientific">Pristionchus fissidentatus</name>
    <dbReference type="NCBI Taxonomy" id="1538716"/>
    <lineage>
        <taxon>Eukaryota</taxon>
        <taxon>Metazoa</taxon>
        <taxon>Ecdysozoa</taxon>
        <taxon>Nematoda</taxon>
        <taxon>Chromadorea</taxon>
        <taxon>Rhabditida</taxon>
        <taxon>Rhabditina</taxon>
        <taxon>Diplogasteromorpha</taxon>
        <taxon>Diplogasteroidea</taxon>
        <taxon>Neodiplogasteridae</taxon>
        <taxon>Pristionchus</taxon>
    </lineage>
</organism>
<protein>
    <submittedName>
        <fullName evidence="2">Uncharacterized protein</fullName>
    </submittedName>
</protein>
<feature type="compositionally biased region" description="Polar residues" evidence="1">
    <location>
        <begin position="8"/>
        <end position="20"/>
    </location>
</feature>
<sequence length="166" mass="17708">GGSGSSGQIGNADTSASGAPTTGEPALLPVRTLVLIEIRAEFVGLQTELALKRSVIAVLDGVLFEVPNGVEQLPAVLQGALLVLLQRDVDVLDLRRTDDDGRQWGFVGSLNAHALLHVVHGADAELHLVKSVDGGAAAEDGVVIVDREFGHISVSRPFHKWRQWRR</sequence>
<dbReference type="Proteomes" id="UP001432322">
    <property type="component" value="Unassembled WGS sequence"/>
</dbReference>
<feature type="non-terminal residue" evidence="2">
    <location>
        <position position="1"/>
    </location>
</feature>
<name>A0AAV5WRV2_9BILA</name>
<keyword evidence="3" id="KW-1185">Reference proteome</keyword>
<evidence type="ECO:0000256" key="1">
    <source>
        <dbReference type="SAM" id="MobiDB-lite"/>
    </source>
</evidence>
<evidence type="ECO:0000313" key="3">
    <source>
        <dbReference type="Proteomes" id="UP001432322"/>
    </source>
</evidence>
<reference evidence="2" key="1">
    <citation type="submission" date="2023-10" db="EMBL/GenBank/DDBJ databases">
        <title>Genome assembly of Pristionchus species.</title>
        <authorList>
            <person name="Yoshida K."/>
            <person name="Sommer R.J."/>
        </authorList>
    </citation>
    <scope>NUCLEOTIDE SEQUENCE</scope>
    <source>
        <strain evidence="2">RS5133</strain>
    </source>
</reference>